<evidence type="ECO:0000256" key="3">
    <source>
        <dbReference type="HAMAP-Rule" id="MF_00385"/>
    </source>
</evidence>
<dbReference type="InterPro" id="IPR023803">
    <property type="entry name" value="Ribosomal_bS16_dom_sf"/>
</dbReference>
<dbReference type="HAMAP" id="MF_00385">
    <property type="entry name" value="Ribosomal_bS16"/>
    <property type="match status" value="1"/>
</dbReference>
<dbReference type="GO" id="GO:0015935">
    <property type="term" value="C:small ribosomal subunit"/>
    <property type="evidence" value="ECO:0007669"/>
    <property type="project" value="TreeGrafter"/>
</dbReference>
<reference evidence="4 5" key="1">
    <citation type="submission" date="2021-01" db="EMBL/GenBank/DDBJ databases">
        <title>Entomomonas sp. F2A isolated from a house cricket (Acheta domesticus).</title>
        <authorList>
            <person name="Spergser J."/>
            <person name="Busse H.-J."/>
        </authorList>
    </citation>
    <scope>NUCLEOTIDE SEQUENCE [LARGE SCALE GENOMIC DNA]</scope>
    <source>
        <strain evidence="4 5">F2A</strain>
    </source>
</reference>
<dbReference type="Pfam" id="PF00886">
    <property type="entry name" value="Ribosomal_S16"/>
    <property type="match status" value="1"/>
</dbReference>
<dbReference type="Gene3D" id="3.30.1320.10">
    <property type="match status" value="1"/>
</dbReference>
<keyword evidence="2 3" id="KW-0687">Ribonucleoprotein</keyword>
<dbReference type="EMBL" id="CP067393">
    <property type="protein sequence ID" value="QQP86233.1"/>
    <property type="molecule type" value="Genomic_DNA"/>
</dbReference>
<dbReference type="FunFam" id="3.30.1320.10:FF:000001">
    <property type="entry name" value="30S ribosomal protein S16"/>
    <property type="match status" value="1"/>
</dbReference>
<dbReference type="InterPro" id="IPR000307">
    <property type="entry name" value="Ribosomal_bS16"/>
</dbReference>
<keyword evidence="5" id="KW-1185">Reference proteome</keyword>
<dbReference type="RefSeq" id="WP_201093932.1">
    <property type="nucleotide sequence ID" value="NZ_CP067393.1"/>
</dbReference>
<comment type="similarity">
    <text evidence="3">Belongs to the bacterial ribosomal protein bS16 family.</text>
</comment>
<evidence type="ECO:0000313" key="4">
    <source>
        <dbReference type="EMBL" id="QQP86233.1"/>
    </source>
</evidence>
<dbReference type="AlphaFoldDB" id="A0A974NGI0"/>
<evidence type="ECO:0000256" key="2">
    <source>
        <dbReference type="ARBA" id="ARBA00023274"/>
    </source>
</evidence>
<protein>
    <recommendedName>
        <fullName evidence="3">Small ribosomal subunit protein bS16</fullName>
    </recommendedName>
</protein>
<evidence type="ECO:0000256" key="1">
    <source>
        <dbReference type="ARBA" id="ARBA00022980"/>
    </source>
</evidence>
<keyword evidence="1 3" id="KW-0689">Ribosomal protein</keyword>
<dbReference type="Proteomes" id="UP000595278">
    <property type="component" value="Chromosome"/>
</dbReference>
<accession>A0A974NGI0</accession>
<dbReference type="GO" id="GO:0005737">
    <property type="term" value="C:cytoplasm"/>
    <property type="evidence" value="ECO:0007669"/>
    <property type="project" value="UniProtKB-ARBA"/>
</dbReference>
<sequence length="83" mass="9234">MVTIRLARGGSKKRPFYYISVTDSRNARDGRFIERVGFFNPIAAGGEVRLNVDQERVAYWKSQGAQISDRVASLLKEAAKTAA</sequence>
<organism evidence="4 5">
    <name type="scientific">Entomomonas asaccharolytica</name>
    <dbReference type="NCBI Taxonomy" id="2785331"/>
    <lineage>
        <taxon>Bacteria</taxon>
        <taxon>Pseudomonadati</taxon>
        <taxon>Pseudomonadota</taxon>
        <taxon>Gammaproteobacteria</taxon>
        <taxon>Pseudomonadales</taxon>
        <taxon>Pseudomonadaceae</taxon>
        <taxon>Entomomonas</taxon>
    </lineage>
</organism>
<dbReference type="GO" id="GO:0006412">
    <property type="term" value="P:translation"/>
    <property type="evidence" value="ECO:0007669"/>
    <property type="project" value="UniProtKB-UniRule"/>
</dbReference>
<proteinExistence type="inferred from homology"/>
<dbReference type="SUPFAM" id="SSF54565">
    <property type="entry name" value="Ribosomal protein S16"/>
    <property type="match status" value="1"/>
</dbReference>
<dbReference type="PANTHER" id="PTHR12919:SF20">
    <property type="entry name" value="SMALL RIBOSOMAL SUBUNIT PROTEIN BS16M"/>
    <property type="match status" value="1"/>
</dbReference>
<name>A0A974NGI0_9GAMM</name>
<evidence type="ECO:0000313" key="5">
    <source>
        <dbReference type="Proteomes" id="UP000595278"/>
    </source>
</evidence>
<gene>
    <name evidence="3 4" type="primary">rpsP</name>
    <name evidence="4" type="ORF">JHT90_03035</name>
</gene>
<dbReference type="KEGG" id="eaz:JHT90_03035"/>
<dbReference type="NCBIfam" id="TIGR00002">
    <property type="entry name" value="S16"/>
    <property type="match status" value="1"/>
</dbReference>
<dbReference type="PANTHER" id="PTHR12919">
    <property type="entry name" value="30S RIBOSOMAL PROTEIN S16"/>
    <property type="match status" value="1"/>
</dbReference>
<dbReference type="GO" id="GO:0003735">
    <property type="term" value="F:structural constituent of ribosome"/>
    <property type="evidence" value="ECO:0007669"/>
    <property type="project" value="InterPro"/>
</dbReference>